<organism evidence="1 2">
    <name type="scientific">Seohaeicola saemankumensis</name>
    <dbReference type="NCBI Taxonomy" id="481181"/>
    <lineage>
        <taxon>Bacteria</taxon>
        <taxon>Pseudomonadati</taxon>
        <taxon>Pseudomonadota</taxon>
        <taxon>Alphaproteobacteria</taxon>
        <taxon>Rhodobacterales</taxon>
        <taxon>Roseobacteraceae</taxon>
        <taxon>Seohaeicola</taxon>
    </lineage>
</organism>
<dbReference type="EMBL" id="JBHTKR010000001">
    <property type="protein sequence ID" value="MFD1193097.1"/>
    <property type="molecule type" value="Genomic_DNA"/>
</dbReference>
<evidence type="ECO:0000313" key="2">
    <source>
        <dbReference type="Proteomes" id="UP001597151"/>
    </source>
</evidence>
<keyword evidence="2" id="KW-1185">Reference proteome</keyword>
<evidence type="ECO:0000313" key="1">
    <source>
        <dbReference type="EMBL" id="MFD1193097.1"/>
    </source>
</evidence>
<proteinExistence type="predicted"/>
<dbReference type="InterPro" id="IPR027417">
    <property type="entry name" value="P-loop_NTPase"/>
</dbReference>
<protein>
    <submittedName>
        <fullName evidence="1">DUF2478 domain-containing protein</fullName>
    </submittedName>
</protein>
<dbReference type="Pfam" id="PF10649">
    <property type="entry name" value="DUF2478"/>
    <property type="match status" value="1"/>
</dbReference>
<comment type="caution">
    <text evidence="1">The sequence shown here is derived from an EMBL/GenBank/DDBJ whole genome shotgun (WGS) entry which is preliminary data.</text>
</comment>
<dbReference type="Gene3D" id="3.40.50.300">
    <property type="entry name" value="P-loop containing nucleotide triphosphate hydrolases"/>
    <property type="match status" value="1"/>
</dbReference>
<sequence>MLGAITVEGRGASDRLLFDIAARLQADGFRLAGAVQENVEREGRRRADMVLHLLAEGALRQISQDLGAQSRGCCLDPAALEEVVARVETALLGPVDLLVVNKFGKAEIDGRGFRPLIGQALVEGIPVLVAVGRGSRDGFDAFADGMAEWITPTPDAAVAWCKAAIGQPAGRYQAQQG</sequence>
<name>A0ABW3T9A2_9RHOB</name>
<gene>
    <name evidence="1" type="ORF">ACFQ3C_00250</name>
</gene>
<dbReference type="RefSeq" id="WP_380788034.1">
    <property type="nucleotide sequence ID" value="NZ_JBHTKR010000001.1"/>
</dbReference>
<accession>A0ABW3T9A2</accession>
<reference evidence="2" key="1">
    <citation type="journal article" date="2019" name="Int. J. Syst. Evol. Microbiol.">
        <title>The Global Catalogue of Microorganisms (GCM) 10K type strain sequencing project: providing services to taxonomists for standard genome sequencing and annotation.</title>
        <authorList>
            <consortium name="The Broad Institute Genomics Platform"/>
            <consortium name="The Broad Institute Genome Sequencing Center for Infectious Disease"/>
            <person name="Wu L."/>
            <person name="Ma J."/>
        </authorList>
    </citation>
    <scope>NUCLEOTIDE SEQUENCE [LARGE SCALE GENOMIC DNA]</scope>
    <source>
        <strain evidence="2">CCUG 55328</strain>
    </source>
</reference>
<dbReference type="Proteomes" id="UP001597151">
    <property type="component" value="Unassembled WGS sequence"/>
</dbReference>
<dbReference type="InterPro" id="IPR018912">
    <property type="entry name" value="DUF2478"/>
</dbReference>